<comment type="similarity">
    <text evidence="2 3">Belongs to the MurCDEF family. MurE subfamily.</text>
</comment>
<keyword evidence="3 4" id="KW-0573">Peptidoglycan synthesis</keyword>
<evidence type="ECO:0000259" key="5">
    <source>
        <dbReference type="Pfam" id="PF02875"/>
    </source>
</evidence>
<dbReference type="Pfam" id="PF08245">
    <property type="entry name" value="Mur_ligase_M"/>
    <property type="match status" value="1"/>
</dbReference>
<dbReference type="GO" id="GO:0047482">
    <property type="term" value="F:UDP-N-acetylmuramoyl-L-alanyl-D-glutamate-L-lysine ligase activity"/>
    <property type="evidence" value="ECO:0007669"/>
    <property type="project" value="UniProtKB-UniRule"/>
</dbReference>
<reference evidence="7 8" key="1">
    <citation type="submission" date="2014-12" db="EMBL/GenBank/DDBJ databases">
        <title>Draft genome sequences of 29 type strains of Enterococci.</title>
        <authorList>
            <person name="Zhong Z."/>
            <person name="Sun Z."/>
            <person name="Liu W."/>
            <person name="Zhang W."/>
            <person name="Zhang H."/>
        </authorList>
    </citation>
    <scope>NUCLEOTIDE SEQUENCE [LARGE SCALE GENOMIC DNA]</scope>
    <source>
        <strain evidence="7 8">DSM 22802</strain>
    </source>
</reference>
<comment type="cofactor">
    <cofactor evidence="3">
        <name>Mg(2+)</name>
        <dbReference type="ChEBI" id="CHEBI:18420"/>
    </cofactor>
</comment>
<dbReference type="SUPFAM" id="SSF63418">
    <property type="entry name" value="MurE/MurF N-terminal domain"/>
    <property type="match status" value="1"/>
</dbReference>
<feature type="binding site" evidence="3">
    <location>
        <begin position="164"/>
        <end position="165"/>
    </location>
    <ligand>
        <name>UDP-N-acetyl-alpha-D-muramoyl-L-alanyl-D-glutamate</name>
        <dbReference type="ChEBI" id="CHEBI:83900"/>
    </ligand>
</feature>
<dbReference type="GO" id="GO:0051301">
    <property type="term" value="P:cell division"/>
    <property type="evidence" value="ECO:0007669"/>
    <property type="project" value="UniProtKB-KW"/>
</dbReference>
<dbReference type="InterPro" id="IPR035911">
    <property type="entry name" value="MurE/MurF_N"/>
</dbReference>
<dbReference type="InterPro" id="IPR036615">
    <property type="entry name" value="Mur_ligase_C_dom_sf"/>
</dbReference>
<dbReference type="GO" id="GO:0071555">
    <property type="term" value="P:cell wall organization"/>
    <property type="evidence" value="ECO:0007669"/>
    <property type="project" value="UniProtKB-KW"/>
</dbReference>
<evidence type="ECO:0000313" key="8">
    <source>
        <dbReference type="Proteomes" id="UP000183700"/>
    </source>
</evidence>
<comment type="PTM">
    <text evidence="3">Carboxylation is probably crucial for Mg(2+) binding and, consequently, for the gamma-phosphate positioning of ATP.</text>
</comment>
<dbReference type="SUPFAM" id="SSF53623">
    <property type="entry name" value="MurD-like peptide ligases, catalytic domain"/>
    <property type="match status" value="1"/>
</dbReference>
<dbReference type="STRING" id="319970.RV00_GL000758"/>
<name>A0A1L8SRB5_9ENTE</name>
<keyword evidence="8" id="KW-1185">Reference proteome</keyword>
<gene>
    <name evidence="3" type="primary">murE</name>
    <name evidence="7" type="ORF">RV00_GL000758</name>
</gene>
<keyword evidence="3 4" id="KW-0132">Cell division</keyword>
<organism evidence="7 8">
    <name type="scientific">Enterococcus devriesei</name>
    <dbReference type="NCBI Taxonomy" id="319970"/>
    <lineage>
        <taxon>Bacteria</taxon>
        <taxon>Bacillati</taxon>
        <taxon>Bacillota</taxon>
        <taxon>Bacilli</taxon>
        <taxon>Lactobacillales</taxon>
        <taxon>Enterococcaceae</taxon>
        <taxon>Enterococcus</taxon>
    </lineage>
</organism>
<dbReference type="PANTHER" id="PTHR23135:SF4">
    <property type="entry name" value="UDP-N-ACETYLMURAMOYL-L-ALANYL-D-GLUTAMATE--2,6-DIAMINOPIMELATE LIGASE MURE HOMOLOG, CHLOROPLASTIC"/>
    <property type="match status" value="1"/>
</dbReference>
<evidence type="ECO:0000256" key="4">
    <source>
        <dbReference type="RuleBase" id="RU004135"/>
    </source>
</evidence>
<dbReference type="GO" id="GO:0000287">
    <property type="term" value="F:magnesium ion binding"/>
    <property type="evidence" value="ECO:0007669"/>
    <property type="project" value="UniProtKB-UniRule"/>
</dbReference>
<dbReference type="InterPro" id="IPR013221">
    <property type="entry name" value="Mur_ligase_cen"/>
</dbReference>
<feature type="domain" description="Mur ligase central" evidence="6">
    <location>
        <begin position="118"/>
        <end position="321"/>
    </location>
</feature>
<dbReference type="NCBIfam" id="NF010628">
    <property type="entry name" value="PRK14022.1"/>
    <property type="match status" value="1"/>
</dbReference>
<feature type="modified residue" description="N6-carboxylysine" evidence="3">
    <location>
        <position position="233"/>
    </location>
</feature>
<feature type="binding site" evidence="3">
    <location>
        <begin position="120"/>
        <end position="126"/>
    </location>
    <ligand>
        <name>ATP</name>
        <dbReference type="ChEBI" id="CHEBI:30616"/>
    </ligand>
</feature>
<keyword evidence="3" id="KW-0436">Ligase</keyword>
<evidence type="ECO:0000313" key="7">
    <source>
        <dbReference type="EMBL" id="OJG34538.1"/>
    </source>
</evidence>
<comment type="subcellular location">
    <subcellularLocation>
        <location evidence="3 4">Cytoplasm</location>
    </subcellularLocation>
</comment>
<dbReference type="Proteomes" id="UP000183700">
    <property type="component" value="Unassembled WGS sequence"/>
</dbReference>
<accession>A0A1L8SRB5</accession>
<dbReference type="Gene3D" id="3.40.1390.10">
    <property type="entry name" value="MurE/MurF, N-terminal domain"/>
    <property type="match status" value="1"/>
</dbReference>
<evidence type="ECO:0000259" key="6">
    <source>
        <dbReference type="Pfam" id="PF08245"/>
    </source>
</evidence>
<evidence type="ECO:0000256" key="1">
    <source>
        <dbReference type="ARBA" id="ARBA00004752"/>
    </source>
</evidence>
<keyword evidence="3" id="KW-0547">Nucleotide-binding</keyword>
<dbReference type="InterPro" id="IPR036565">
    <property type="entry name" value="Mur-like_cat_sf"/>
</dbReference>
<feature type="domain" description="Mur ligase C-terminal" evidence="5">
    <location>
        <begin position="343"/>
        <end position="471"/>
    </location>
</feature>
<feature type="binding site" evidence="3">
    <location>
        <position position="43"/>
    </location>
    <ligand>
        <name>UDP-N-acetyl-alpha-D-muramoyl-L-alanyl-D-glutamate</name>
        <dbReference type="ChEBI" id="CHEBI:83900"/>
    </ligand>
</feature>
<comment type="function">
    <text evidence="3">Catalyzes the addition of L-lysine to the nucleotide precursor UDP-N-acetylmuramoyl-L-alanyl-D-glutamate (UMAG) in the biosynthesis of bacterial cell-wall peptidoglycan.</text>
</comment>
<dbReference type="Pfam" id="PF02875">
    <property type="entry name" value="Mur_ligase_C"/>
    <property type="match status" value="1"/>
</dbReference>
<keyword evidence="3" id="KW-0460">Magnesium</keyword>
<proteinExistence type="inferred from homology"/>
<keyword evidence="3 4" id="KW-0133">Cell shape</keyword>
<sequence>MLTLTQIQQILEEEHLLREFITPTQWTLTAPLEKNFEAISYDSRAVDQDTLFFCKGNNFQQSYLEQALSAGLTCYIAEQPYEVPADLAIIVTDIRKALAVLSMAFYDYPQKKLQLIGITGTKGKTTVAYFAKQILDLTTNKKTALLSTLNTTLDGVTFFKSKLTTPESLDLYRMMAEAVENGMTHLVMEVSSQAYKVARVYGLTFDVGIFLNISPDHIGPIEHPTFEDYFYCKRQLIANSRQVILQNEIDHFDLLQELAAKQSLPVITYGNEKADYHVQPLEHPLTFALTSKNDRFQLDGDYEILLAGDFNKENAAAALIASALVGADQQAGRQGLAKALVPGRMNLLLKPNGAHIYVDYAHNYLSMKSLLSFAKEQHPDGKIVVITGSTGNKAESRRAGLGQAIGEYADVALLTSDDPNFEAPEKIAEEIQQAINNPHVVVRFEADRKAVIEAAIKQAGPNDAIILAGKGTDKYMTVHGENLPYEGDYHLAEAFIKEGGTEVFSFKK</sequence>
<feature type="short sequence motif" description="L-lysine recognition motif" evidence="3">
    <location>
        <begin position="417"/>
        <end position="420"/>
    </location>
</feature>
<dbReference type="PANTHER" id="PTHR23135">
    <property type="entry name" value="MUR LIGASE FAMILY MEMBER"/>
    <property type="match status" value="1"/>
</dbReference>
<comment type="caution">
    <text evidence="7">The sequence shown here is derived from an EMBL/GenBank/DDBJ whole genome shotgun (WGS) entry which is preliminary data.</text>
</comment>
<dbReference type="InterPro" id="IPR005761">
    <property type="entry name" value="UDP-N-AcMur-Glu-dNH2Pim_ligase"/>
</dbReference>
<dbReference type="GO" id="GO:0005524">
    <property type="term" value="F:ATP binding"/>
    <property type="evidence" value="ECO:0007669"/>
    <property type="project" value="UniProtKB-UniRule"/>
</dbReference>
<dbReference type="RefSeq" id="WP_071863112.1">
    <property type="nucleotide sequence ID" value="NZ_JBHLVS010000030.1"/>
</dbReference>
<dbReference type="GO" id="GO:0009252">
    <property type="term" value="P:peptidoglycan biosynthetic process"/>
    <property type="evidence" value="ECO:0007669"/>
    <property type="project" value="UniProtKB-UniRule"/>
</dbReference>
<dbReference type="EMBL" id="JXKM01000013">
    <property type="protein sequence ID" value="OJG34538.1"/>
    <property type="molecule type" value="Genomic_DNA"/>
</dbReference>
<dbReference type="Gene3D" id="3.90.190.20">
    <property type="entry name" value="Mur ligase, C-terminal domain"/>
    <property type="match status" value="1"/>
</dbReference>
<dbReference type="EC" id="6.3.2.7" evidence="3"/>
<evidence type="ECO:0000256" key="2">
    <source>
        <dbReference type="ARBA" id="ARBA00005898"/>
    </source>
</evidence>
<keyword evidence="3" id="KW-0067">ATP-binding</keyword>
<evidence type="ECO:0000256" key="3">
    <source>
        <dbReference type="HAMAP-Rule" id="MF_00208"/>
    </source>
</evidence>
<dbReference type="UniPathway" id="UPA00219"/>
<dbReference type="HAMAP" id="MF_00208">
    <property type="entry name" value="MurE"/>
    <property type="match status" value="1"/>
</dbReference>
<dbReference type="NCBIfam" id="TIGR01085">
    <property type="entry name" value="murE"/>
    <property type="match status" value="1"/>
</dbReference>
<dbReference type="Gene3D" id="3.40.1190.10">
    <property type="entry name" value="Mur-like, catalytic domain"/>
    <property type="match status" value="1"/>
</dbReference>
<keyword evidence="3 4" id="KW-0131">Cell cycle</keyword>
<dbReference type="SUPFAM" id="SSF53244">
    <property type="entry name" value="MurD-like peptide ligases, peptide-binding domain"/>
    <property type="match status" value="1"/>
</dbReference>
<dbReference type="AlphaFoldDB" id="A0A1L8SRB5"/>
<dbReference type="GO" id="GO:0008360">
    <property type="term" value="P:regulation of cell shape"/>
    <property type="evidence" value="ECO:0007669"/>
    <property type="project" value="UniProtKB-KW"/>
</dbReference>
<comment type="caution">
    <text evidence="3">Lacks conserved residue(s) required for the propagation of feature annotation.</text>
</comment>
<feature type="binding site" evidence="3">
    <location>
        <position position="199"/>
    </location>
    <ligand>
        <name>UDP-N-acetyl-alpha-D-muramoyl-L-alanyl-D-glutamate</name>
        <dbReference type="ChEBI" id="CHEBI:83900"/>
    </ligand>
</feature>
<feature type="binding site" evidence="3">
    <location>
        <position position="191"/>
    </location>
    <ligand>
        <name>UDP-N-acetyl-alpha-D-muramoyl-L-alanyl-D-glutamate</name>
        <dbReference type="ChEBI" id="CHEBI:83900"/>
    </ligand>
</feature>
<dbReference type="InterPro" id="IPR004101">
    <property type="entry name" value="Mur_ligase_C"/>
</dbReference>
<keyword evidence="3" id="KW-0963">Cytoplasm</keyword>
<keyword evidence="3 4" id="KW-0961">Cell wall biogenesis/degradation</keyword>
<protein>
    <recommendedName>
        <fullName evidence="3">UDP-N-acetylmuramoyl-L-alanyl-D-glutamate--L-lysine ligase</fullName>
        <ecNumber evidence="3">6.3.2.7</ecNumber>
    </recommendedName>
    <alternativeName>
        <fullName evidence="3">L-lysine-adding enzyme</fullName>
    </alternativeName>
    <alternativeName>
        <fullName evidence="3">UDP-MurNAc-L-Ala-D-Glu:L-Lys ligase</fullName>
    </alternativeName>
    <alternativeName>
        <fullName evidence="3">UDP-MurNAc-tripeptide synthetase</fullName>
    </alternativeName>
    <alternativeName>
        <fullName evidence="3">UDP-N-acetylmuramyl-tripeptide synthetase</fullName>
    </alternativeName>
</protein>
<comment type="catalytic activity">
    <reaction evidence="3">
        <text>UDP-N-acetyl-alpha-D-muramoyl-L-alanyl-D-glutamate + L-lysine + ATP = UDP-N-acetyl-alpha-D-muramoyl-L-alanyl-gamma-D-glutamyl-L-lysine + ADP + phosphate + H(+)</text>
        <dbReference type="Rhea" id="RHEA:17969"/>
        <dbReference type="ChEBI" id="CHEBI:15378"/>
        <dbReference type="ChEBI" id="CHEBI:30616"/>
        <dbReference type="ChEBI" id="CHEBI:32551"/>
        <dbReference type="ChEBI" id="CHEBI:43474"/>
        <dbReference type="ChEBI" id="CHEBI:83900"/>
        <dbReference type="ChEBI" id="CHEBI:83903"/>
        <dbReference type="ChEBI" id="CHEBI:456216"/>
        <dbReference type="EC" id="6.3.2.7"/>
    </reaction>
</comment>
<dbReference type="GO" id="GO:0005737">
    <property type="term" value="C:cytoplasm"/>
    <property type="evidence" value="ECO:0007669"/>
    <property type="project" value="UniProtKB-SubCell"/>
</dbReference>
<comment type="pathway">
    <text evidence="1 3 4">Cell wall biogenesis; peptidoglycan biosynthesis.</text>
</comment>